<organism evidence="3 4">
    <name type="scientific">Brasilonema sennae CENA114</name>
    <dbReference type="NCBI Taxonomy" id="415709"/>
    <lineage>
        <taxon>Bacteria</taxon>
        <taxon>Bacillati</taxon>
        <taxon>Cyanobacteriota</taxon>
        <taxon>Cyanophyceae</taxon>
        <taxon>Nostocales</taxon>
        <taxon>Scytonemataceae</taxon>
        <taxon>Brasilonema</taxon>
        <taxon>Bromeliae group (in: Brasilonema)</taxon>
    </lineage>
</organism>
<evidence type="ECO:0000256" key="2">
    <source>
        <dbReference type="ARBA" id="ARBA00022679"/>
    </source>
</evidence>
<dbReference type="PANTHER" id="PTHR34136">
    <property type="match status" value="1"/>
</dbReference>
<evidence type="ECO:0000256" key="1">
    <source>
        <dbReference type="ARBA" id="ARBA00022676"/>
    </source>
</evidence>
<dbReference type="CDD" id="cd06533">
    <property type="entry name" value="Glyco_transf_WecG_TagA"/>
    <property type="match status" value="1"/>
</dbReference>
<keyword evidence="4" id="KW-1185">Reference proteome</keyword>
<reference evidence="3 4" key="1">
    <citation type="submission" date="2018-06" db="EMBL/GenBank/DDBJ databases">
        <title>Comparative genomics of Brasilonema spp. strains.</title>
        <authorList>
            <person name="Alvarenga D.O."/>
            <person name="Fiore M.F."/>
            <person name="Varani A.M."/>
        </authorList>
    </citation>
    <scope>NUCLEOTIDE SEQUENCE [LARGE SCALE GENOMIC DNA]</scope>
    <source>
        <strain evidence="3 4">CENA114</strain>
    </source>
</reference>
<dbReference type="GO" id="GO:0016758">
    <property type="term" value="F:hexosyltransferase activity"/>
    <property type="evidence" value="ECO:0007669"/>
    <property type="project" value="TreeGrafter"/>
</dbReference>
<dbReference type="KEGG" id="bsen:DP114_00110"/>
<accession>A0A856M712</accession>
<dbReference type="Pfam" id="PF03808">
    <property type="entry name" value="Glyco_tran_WecG"/>
    <property type="match status" value="1"/>
</dbReference>
<evidence type="ECO:0000313" key="3">
    <source>
        <dbReference type="EMBL" id="QDL06522.1"/>
    </source>
</evidence>
<dbReference type="AlphaFoldDB" id="A0A856M712"/>
<gene>
    <name evidence="3" type="ORF">DP114_00110</name>
</gene>
<evidence type="ECO:0000313" key="4">
    <source>
        <dbReference type="Proteomes" id="UP000503129"/>
    </source>
</evidence>
<keyword evidence="1" id="KW-0328">Glycosyltransferase</keyword>
<dbReference type="RefSeq" id="WP_169263689.1">
    <property type="nucleotide sequence ID" value="NZ_CAWOXK010000001.1"/>
</dbReference>
<protein>
    <submittedName>
        <fullName evidence="3">Glycosyltransferase</fullName>
    </submittedName>
</protein>
<dbReference type="EMBL" id="CP030118">
    <property type="protein sequence ID" value="QDL06522.1"/>
    <property type="molecule type" value="Genomic_DNA"/>
</dbReference>
<keyword evidence="2 3" id="KW-0808">Transferase</keyword>
<dbReference type="NCBIfam" id="TIGR00696">
    <property type="entry name" value="wecG_tagA_cpsF"/>
    <property type="match status" value="1"/>
</dbReference>
<dbReference type="InterPro" id="IPR004629">
    <property type="entry name" value="WecG_TagA_CpsF"/>
</dbReference>
<name>A0A856M712_9CYAN</name>
<dbReference type="Proteomes" id="UP000503129">
    <property type="component" value="Chromosome"/>
</dbReference>
<sequence>MKLTNRQRNLLKHRYIVGMRVDITSYEDATQRILDWAQARKSCYICVANVHMTMEVYDNPAFASVVNSAALVTPDGMPLVWALTALGVKNASRVYGPTLTLYVCEAAAKAGIPIGLYGGTSESLGAFVKFLHQRFPDLQIACKISPPFRPLTPEEDDAYTQQIVESGARILFVGIGCPRQELWMAAHKNRIPAVTLGVGAAFDFHSGRVKQAPSWMQKRGMEWLFRLIMEPKRLWKRYFKHNPRFLLFFVMQWLASKFGWRLFETNSLD</sequence>
<proteinExistence type="predicted"/>
<dbReference type="PANTHER" id="PTHR34136:SF1">
    <property type="entry name" value="UDP-N-ACETYL-D-MANNOSAMINURONIC ACID TRANSFERASE"/>
    <property type="match status" value="1"/>
</dbReference>